<sequence length="175" mass="19375">MIEMIAALVMVSILVPGISLIVRGTMMNIAFTNMAVFANMEADYAQRNFIKHINGVESFSATPNDLDADNLKFTSYLGNAVYAYQIDTDGSRTIKYSKDSGTAGILLQKVVKDTTIDAVNYVSKFTYRGKDNTDLGGTPTATDVYGVELTFYLLRGESFYKYTTYATIDEDQLDI</sequence>
<accession>A0A382F852</accession>
<name>A0A382F852_9ZZZZ</name>
<dbReference type="EMBL" id="UINC01048128">
    <property type="protein sequence ID" value="SVB58281.1"/>
    <property type="molecule type" value="Genomic_DNA"/>
</dbReference>
<dbReference type="AlphaFoldDB" id="A0A382F852"/>
<gene>
    <name evidence="1" type="ORF">METZ01_LOCUS211135</name>
</gene>
<reference evidence="1" key="1">
    <citation type="submission" date="2018-05" db="EMBL/GenBank/DDBJ databases">
        <authorList>
            <person name="Lanie J.A."/>
            <person name="Ng W.-L."/>
            <person name="Kazmierczak K.M."/>
            <person name="Andrzejewski T.M."/>
            <person name="Davidsen T.M."/>
            <person name="Wayne K.J."/>
            <person name="Tettelin H."/>
            <person name="Glass J.I."/>
            <person name="Rusch D."/>
            <person name="Podicherti R."/>
            <person name="Tsui H.-C.T."/>
            <person name="Winkler M.E."/>
        </authorList>
    </citation>
    <scope>NUCLEOTIDE SEQUENCE</scope>
</reference>
<organism evidence="1">
    <name type="scientific">marine metagenome</name>
    <dbReference type="NCBI Taxonomy" id="408172"/>
    <lineage>
        <taxon>unclassified sequences</taxon>
        <taxon>metagenomes</taxon>
        <taxon>ecological metagenomes</taxon>
    </lineage>
</organism>
<proteinExistence type="predicted"/>
<protein>
    <submittedName>
        <fullName evidence="1">Uncharacterized protein</fullName>
    </submittedName>
</protein>
<evidence type="ECO:0000313" key="1">
    <source>
        <dbReference type="EMBL" id="SVB58281.1"/>
    </source>
</evidence>